<evidence type="ECO:0000313" key="2">
    <source>
        <dbReference type="Proteomes" id="UP001476798"/>
    </source>
</evidence>
<accession>A0ABV0PU62</accession>
<organism evidence="1 2">
    <name type="scientific">Goodea atripinnis</name>
    <dbReference type="NCBI Taxonomy" id="208336"/>
    <lineage>
        <taxon>Eukaryota</taxon>
        <taxon>Metazoa</taxon>
        <taxon>Chordata</taxon>
        <taxon>Craniata</taxon>
        <taxon>Vertebrata</taxon>
        <taxon>Euteleostomi</taxon>
        <taxon>Actinopterygii</taxon>
        <taxon>Neopterygii</taxon>
        <taxon>Teleostei</taxon>
        <taxon>Neoteleostei</taxon>
        <taxon>Acanthomorphata</taxon>
        <taxon>Ovalentaria</taxon>
        <taxon>Atherinomorphae</taxon>
        <taxon>Cyprinodontiformes</taxon>
        <taxon>Goodeidae</taxon>
        <taxon>Goodea</taxon>
    </lineage>
</organism>
<sequence>MLSSAIKVSFSALQNLVCKDCNPSSKRGVGHRVALKGVETTWHDAVRQPSFIIRGAAIHNGANDEMLPLWWQAKGPGAARHPISSLALASFCPGISYLTGPP</sequence>
<dbReference type="Proteomes" id="UP001476798">
    <property type="component" value="Unassembled WGS sequence"/>
</dbReference>
<evidence type="ECO:0000313" key="1">
    <source>
        <dbReference type="EMBL" id="MEQ2187054.1"/>
    </source>
</evidence>
<dbReference type="EMBL" id="JAHRIO010089978">
    <property type="protein sequence ID" value="MEQ2187054.1"/>
    <property type="molecule type" value="Genomic_DNA"/>
</dbReference>
<gene>
    <name evidence="1" type="ORF">GOODEAATRI_000607</name>
</gene>
<reference evidence="1 2" key="1">
    <citation type="submission" date="2021-06" db="EMBL/GenBank/DDBJ databases">
        <authorList>
            <person name="Palmer J.M."/>
        </authorList>
    </citation>
    <scope>NUCLEOTIDE SEQUENCE [LARGE SCALE GENOMIC DNA]</scope>
    <source>
        <strain evidence="1 2">GA_2019</strain>
        <tissue evidence="1">Muscle</tissue>
    </source>
</reference>
<proteinExistence type="predicted"/>
<comment type="caution">
    <text evidence="1">The sequence shown here is derived from an EMBL/GenBank/DDBJ whole genome shotgun (WGS) entry which is preliminary data.</text>
</comment>
<protein>
    <submittedName>
        <fullName evidence="1">Uncharacterized protein</fullName>
    </submittedName>
</protein>
<keyword evidence="2" id="KW-1185">Reference proteome</keyword>
<name>A0ABV0PU62_9TELE</name>